<evidence type="ECO:0000256" key="1">
    <source>
        <dbReference type="ARBA" id="ARBA00004651"/>
    </source>
</evidence>
<reference evidence="11" key="1">
    <citation type="submission" date="2017-09" db="EMBL/GenBank/DDBJ databases">
        <authorList>
            <person name="Varghese N."/>
            <person name="Submissions S."/>
        </authorList>
    </citation>
    <scope>NUCLEOTIDE SEQUENCE [LARGE SCALE GENOMIC DNA]</scope>
    <source>
        <strain evidence="11">DSM 15103</strain>
    </source>
</reference>
<evidence type="ECO:0000256" key="3">
    <source>
        <dbReference type="ARBA" id="ARBA00022676"/>
    </source>
</evidence>
<protein>
    <submittedName>
        <fullName evidence="10">Uncharacterized protein</fullName>
    </submittedName>
</protein>
<name>A0A285N3D0_9AQUI</name>
<feature type="transmembrane region" description="Helical" evidence="9">
    <location>
        <begin position="164"/>
        <end position="193"/>
    </location>
</feature>
<evidence type="ECO:0000256" key="6">
    <source>
        <dbReference type="ARBA" id="ARBA00022989"/>
    </source>
</evidence>
<proteinExistence type="predicted"/>
<dbReference type="GO" id="GO:0009103">
    <property type="term" value="P:lipopolysaccharide biosynthetic process"/>
    <property type="evidence" value="ECO:0007669"/>
    <property type="project" value="UniProtKB-ARBA"/>
</dbReference>
<feature type="repeat" description="TPR" evidence="8">
    <location>
        <begin position="462"/>
        <end position="495"/>
    </location>
</feature>
<dbReference type="PROSITE" id="PS50005">
    <property type="entry name" value="TPR"/>
    <property type="match status" value="1"/>
</dbReference>
<keyword evidence="7 9" id="KW-0472">Membrane</keyword>
<keyword evidence="6 9" id="KW-1133">Transmembrane helix</keyword>
<keyword evidence="4" id="KW-0808">Transferase</keyword>
<sequence>MVDSNWLKSREFFLLLFLFFTALSFRYLNFIIVNLPECPFPNTDEDFYYFIGKFIDKNFFLYSEEVFYFSPIYGFLNGIFSPEILRIINIFLGSTVPVCAYLMGKLIFGNKTVSFIIALSVGFLDIFVVYDTTALKTTSGIFFIFWGFYFYLKAINKNQKFFPVVSGLFLIFSSLIYINFLPVLFSFFVFLIIKDIRKGMLFVIPVIIVLSIVTYRNYTAVRDFILVSGIGGIHFYIGNSPYTQGGYYRVPNIRASAFGHYFDGRKVAEKEMGKKLKPSEVNKYWRDKALSYIISDPDKWLFLELKKLFLVFNNYDIPNNIDKNFIKEKNRLLRFSITFGVLSVFGLSGFLFAIRDKKYLPVHLLFILYTITVLLFFVTDRYRLPLVLPLIVYTGIFLNSFATVNKQKKLVYILPVFLFSIIVFFPVDAKTVNIEKDRKAYSYQVCSIRKKIQRTEDKIKKSSLYTEEAIIYIKLKGYEQALFLLNQALYLNPENEKAKKLYKFSHKMIFNSF</sequence>
<dbReference type="AlphaFoldDB" id="A0A285N3D0"/>
<evidence type="ECO:0000313" key="11">
    <source>
        <dbReference type="Proteomes" id="UP000219036"/>
    </source>
</evidence>
<feature type="transmembrane region" description="Helical" evidence="9">
    <location>
        <begin position="386"/>
        <end position="404"/>
    </location>
</feature>
<dbReference type="Proteomes" id="UP000219036">
    <property type="component" value="Unassembled WGS sequence"/>
</dbReference>
<keyword evidence="11" id="KW-1185">Reference proteome</keyword>
<feature type="transmembrane region" description="Helical" evidence="9">
    <location>
        <begin position="112"/>
        <end position="130"/>
    </location>
</feature>
<keyword evidence="8" id="KW-0802">TPR repeat</keyword>
<evidence type="ECO:0000256" key="7">
    <source>
        <dbReference type="ARBA" id="ARBA00023136"/>
    </source>
</evidence>
<dbReference type="InterPro" id="IPR019734">
    <property type="entry name" value="TPR_rpt"/>
</dbReference>
<feature type="transmembrane region" description="Helical" evidence="9">
    <location>
        <begin position="199"/>
        <end position="218"/>
    </location>
</feature>
<feature type="transmembrane region" description="Helical" evidence="9">
    <location>
        <begin position="84"/>
        <end position="103"/>
    </location>
</feature>
<dbReference type="EMBL" id="OBEI01000001">
    <property type="protein sequence ID" value="SNZ03828.1"/>
    <property type="molecule type" value="Genomic_DNA"/>
</dbReference>
<evidence type="ECO:0000256" key="4">
    <source>
        <dbReference type="ARBA" id="ARBA00022679"/>
    </source>
</evidence>
<dbReference type="InterPro" id="IPR011990">
    <property type="entry name" value="TPR-like_helical_dom_sf"/>
</dbReference>
<organism evidence="10 11">
    <name type="scientific">Persephonella hydrogeniphila</name>
    <dbReference type="NCBI Taxonomy" id="198703"/>
    <lineage>
        <taxon>Bacteria</taxon>
        <taxon>Pseudomonadati</taxon>
        <taxon>Aquificota</taxon>
        <taxon>Aquificia</taxon>
        <taxon>Aquificales</taxon>
        <taxon>Hydrogenothermaceae</taxon>
        <taxon>Persephonella</taxon>
    </lineage>
</organism>
<keyword evidence="5 9" id="KW-0812">Transmembrane</keyword>
<dbReference type="SUPFAM" id="SSF48452">
    <property type="entry name" value="TPR-like"/>
    <property type="match status" value="1"/>
</dbReference>
<evidence type="ECO:0000313" key="10">
    <source>
        <dbReference type="EMBL" id="SNZ03828.1"/>
    </source>
</evidence>
<dbReference type="GO" id="GO:0005886">
    <property type="term" value="C:plasma membrane"/>
    <property type="evidence" value="ECO:0007669"/>
    <property type="project" value="UniProtKB-SubCell"/>
</dbReference>
<accession>A0A285N3D0</accession>
<feature type="transmembrane region" description="Helical" evidence="9">
    <location>
        <begin position="12"/>
        <end position="32"/>
    </location>
</feature>
<feature type="transmembrane region" description="Helical" evidence="9">
    <location>
        <begin position="136"/>
        <end position="152"/>
    </location>
</feature>
<evidence type="ECO:0000256" key="5">
    <source>
        <dbReference type="ARBA" id="ARBA00022692"/>
    </source>
</evidence>
<feature type="transmembrane region" description="Helical" evidence="9">
    <location>
        <begin position="360"/>
        <end position="379"/>
    </location>
</feature>
<feature type="transmembrane region" description="Helical" evidence="9">
    <location>
        <begin position="410"/>
        <end position="429"/>
    </location>
</feature>
<dbReference type="PANTHER" id="PTHR33908">
    <property type="entry name" value="MANNOSYLTRANSFERASE YKCB-RELATED"/>
    <property type="match status" value="1"/>
</dbReference>
<evidence type="ECO:0000256" key="9">
    <source>
        <dbReference type="SAM" id="Phobius"/>
    </source>
</evidence>
<keyword evidence="2" id="KW-1003">Cell membrane</keyword>
<keyword evidence="3" id="KW-0328">Glycosyltransferase</keyword>
<feature type="transmembrane region" description="Helical" evidence="9">
    <location>
        <begin position="332"/>
        <end position="354"/>
    </location>
</feature>
<dbReference type="InterPro" id="IPR050297">
    <property type="entry name" value="LipidA_mod_glycosyltrf_83"/>
</dbReference>
<evidence type="ECO:0000256" key="2">
    <source>
        <dbReference type="ARBA" id="ARBA00022475"/>
    </source>
</evidence>
<gene>
    <name evidence="10" type="ORF">SAMN06265182_0482</name>
</gene>
<dbReference type="GO" id="GO:0016763">
    <property type="term" value="F:pentosyltransferase activity"/>
    <property type="evidence" value="ECO:0007669"/>
    <property type="project" value="TreeGrafter"/>
</dbReference>
<comment type="subcellular location">
    <subcellularLocation>
        <location evidence="1">Cell membrane</location>
        <topology evidence="1">Multi-pass membrane protein</topology>
    </subcellularLocation>
</comment>
<dbReference type="PANTHER" id="PTHR33908:SF11">
    <property type="entry name" value="MEMBRANE PROTEIN"/>
    <property type="match status" value="1"/>
</dbReference>
<evidence type="ECO:0000256" key="8">
    <source>
        <dbReference type="PROSITE-ProRule" id="PRU00339"/>
    </source>
</evidence>